<keyword evidence="1" id="KW-1133">Transmembrane helix</keyword>
<feature type="domain" description="DUF7847" evidence="2">
    <location>
        <begin position="1"/>
        <end position="211"/>
    </location>
</feature>
<dbReference type="NCBIfam" id="NF041043">
    <property type="entry name" value="BPSS1780_fam"/>
    <property type="match status" value="1"/>
</dbReference>
<feature type="transmembrane region" description="Helical" evidence="1">
    <location>
        <begin position="44"/>
        <end position="61"/>
    </location>
</feature>
<evidence type="ECO:0000259" key="2">
    <source>
        <dbReference type="Pfam" id="PF25231"/>
    </source>
</evidence>
<keyword evidence="4" id="KW-1185">Reference proteome</keyword>
<feature type="transmembrane region" description="Helical" evidence="1">
    <location>
        <begin position="136"/>
        <end position="161"/>
    </location>
</feature>
<dbReference type="InterPro" id="IPR047798">
    <property type="entry name" value="BPSS1780-like"/>
</dbReference>
<accession>A0A2N7VCV1</accession>
<feature type="transmembrane region" description="Helical" evidence="1">
    <location>
        <begin position="204"/>
        <end position="222"/>
    </location>
</feature>
<protein>
    <recommendedName>
        <fullName evidence="2">DUF7847 domain-containing protein</fullName>
    </recommendedName>
</protein>
<gene>
    <name evidence="3" type="ORF">C0Z18_29265</name>
</gene>
<reference evidence="3 4" key="1">
    <citation type="submission" date="2018-01" db="EMBL/GenBank/DDBJ databases">
        <title>Whole genome analyses suggest that Burkholderia sensu lato contains two further novel genera in the rhizoxinica-symbiotica group Mycetohabitans gen. nov., and Trinickia gen. nov.: implications for the evolution of diazotrophy and nodulation in the Burkholderiaceae.</title>
        <authorList>
            <person name="Estrada-de los Santos P."/>
            <person name="Palmer M."/>
            <person name="Chavez-Ramirez B."/>
            <person name="Beukes C."/>
            <person name="Steenkamp E.T."/>
            <person name="Hirsch A.M."/>
            <person name="Manyaka P."/>
            <person name="Maluk M."/>
            <person name="Lafos M."/>
            <person name="Crook M."/>
            <person name="Gross E."/>
            <person name="Simon M.F."/>
            <person name="Bueno dos Reis Junior F."/>
            <person name="Poole P.S."/>
            <person name="Venter S.N."/>
            <person name="James E.K."/>
        </authorList>
    </citation>
    <scope>NUCLEOTIDE SEQUENCE [LARGE SCALE GENOMIC DNA]</scope>
    <source>
        <strain evidence="3 4">GIMN1.004</strain>
    </source>
</reference>
<dbReference type="InterPro" id="IPR057169">
    <property type="entry name" value="DUF7847"/>
</dbReference>
<proteinExistence type="predicted"/>
<dbReference type="AlphaFoldDB" id="A0A2N7VCV1"/>
<dbReference type="Proteomes" id="UP000235616">
    <property type="component" value="Unassembled WGS sequence"/>
</dbReference>
<feature type="transmembrane region" description="Helical" evidence="1">
    <location>
        <begin position="181"/>
        <end position="198"/>
    </location>
</feature>
<dbReference type="EMBL" id="PNYA01000037">
    <property type="protein sequence ID" value="PMS14991.1"/>
    <property type="molecule type" value="Genomic_DNA"/>
</dbReference>
<evidence type="ECO:0000313" key="3">
    <source>
        <dbReference type="EMBL" id="PMS14991.1"/>
    </source>
</evidence>
<organism evidence="3 4">
    <name type="scientific">Trinickia dabaoshanensis</name>
    <dbReference type="NCBI Taxonomy" id="564714"/>
    <lineage>
        <taxon>Bacteria</taxon>
        <taxon>Pseudomonadati</taxon>
        <taxon>Pseudomonadota</taxon>
        <taxon>Betaproteobacteria</taxon>
        <taxon>Burkholderiales</taxon>
        <taxon>Burkholderiaceae</taxon>
        <taxon>Trinickia</taxon>
    </lineage>
</organism>
<dbReference type="Pfam" id="PF25231">
    <property type="entry name" value="DUF7847"/>
    <property type="match status" value="1"/>
</dbReference>
<evidence type="ECO:0000313" key="4">
    <source>
        <dbReference type="Proteomes" id="UP000235616"/>
    </source>
</evidence>
<keyword evidence="1" id="KW-0472">Membrane</keyword>
<comment type="caution">
    <text evidence="3">The sequence shown here is derived from an EMBL/GenBank/DDBJ whole genome shotgun (WGS) entry which is preliminary data.</text>
</comment>
<feature type="transmembrane region" description="Helical" evidence="1">
    <location>
        <begin position="82"/>
        <end position="107"/>
    </location>
</feature>
<sequence length="235" mass="24951">MYILDWLEAGWRAARTQPLLWLGTFLACAAFALACKQMPLLRPTIVLIAPLLVGALMIAQERVRIERPARLGDIVATLSQHYYPLLAIGLASAALIVIGYVLSAFVVDASVLKSFVTSGAHHVTISYGGPGLRGTIATLVALPIFAVALAAAWFAPALVVLRGASPLDAMAASLHGTIRNWRTTLIYVVAVADAVLLAHQVPLIASALVLAPVMLLTIYGGYREVFASPASPFTR</sequence>
<evidence type="ECO:0000256" key="1">
    <source>
        <dbReference type="SAM" id="Phobius"/>
    </source>
</evidence>
<keyword evidence="1" id="KW-0812">Transmembrane</keyword>
<name>A0A2N7VCV1_9BURK</name>